<evidence type="ECO:0000313" key="14">
    <source>
        <dbReference type="Proteomes" id="UP000192257"/>
    </source>
</evidence>
<evidence type="ECO:0000256" key="8">
    <source>
        <dbReference type="ARBA" id="ARBA00023136"/>
    </source>
</evidence>
<proteinExistence type="inferred from homology"/>
<keyword evidence="7 9" id="KW-0342">GTP-binding</keyword>
<feature type="topological domain" description="Cytoplasmic" evidence="9">
    <location>
        <begin position="804"/>
        <end position="916"/>
    </location>
</feature>
<feature type="domain" description="GB1/RHD3-type G" evidence="12">
    <location>
        <begin position="49"/>
        <end position="315"/>
    </location>
</feature>
<dbReference type="PANTHER" id="PTHR45923">
    <property type="entry name" value="PROTEIN SEY1"/>
    <property type="match status" value="1"/>
</dbReference>
<keyword evidence="2 9" id="KW-0812">Transmembrane</keyword>
<evidence type="ECO:0000259" key="12">
    <source>
        <dbReference type="PROSITE" id="PS51715"/>
    </source>
</evidence>
<feature type="topological domain" description="Lumenal" evidence="9">
    <location>
        <begin position="780"/>
        <end position="782"/>
    </location>
</feature>
<dbReference type="InterPro" id="IPR046758">
    <property type="entry name" value="Sey1/RHD3-like_3HB"/>
</dbReference>
<dbReference type="Proteomes" id="UP000192257">
    <property type="component" value="Unassembled WGS sequence"/>
</dbReference>
<evidence type="ECO:0000256" key="7">
    <source>
        <dbReference type="ARBA" id="ARBA00023134"/>
    </source>
</evidence>
<dbReference type="InterPro" id="IPR027417">
    <property type="entry name" value="P-loop_NTPase"/>
</dbReference>
<feature type="topological domain" description="Cytoplasmic" evidence="9">
    <location>
        <begin position="1"/>
        <end position="758"/>
    </location>
</feature>
<evidence type="ECO:0000256" key="6">
    <source>
        <dbReference type="ARBA" id="ARBA00022989"/>
    </source>
</evidence>
<feature type="transmembrane region" description="Helical" evidence="11">
    <location>
        <begin position="775"/>
        <end position="796"/>
    </location>
</feature>
<protein>
    <recommendedName>
        <fullName evidence="9">Protein SEY1 homolog</fullName>
        <ecNumber evidence="9">3.6.5.-</ecNumber>
    </recommendedName>
</protein>
<evidence type="ECO:0000256" key="9">
    <source>
        <dbReference type="HAMAP-Rule" id="MF_03109"/>
    </source>
</evidence>
<dbReference type="OrthoDB" id="1597724at2759"/>
<evidence type="ECO:0000256" key="1">
    <source>
        <dbReference type="ARBA" id="ARBA00004477"/>
    </source>
</evidence>
<evidence type="ECO:0000256" key="4">
    <source>
        <dbReference type="ARBA" id="ARBA00022801"/>
    </source>
</evidence>
<dbReference type="Gene3D" id="3.40.50.300">
    <property type="entry name" value="P-loop containing nucleotide triphosphate hydrolases"/>
    <property type="match status" value="1"/>
</dbReference>
<evidence type="ECO:0000256" key="2">
    <source>
        <dbReference type="ARBA" id="ARBA00022692"/>
    </source>
</evidence>
<keyword evidence="5 9" id="KW-0256">Endoplasmic reticulum</keyword>
<dbReference type="InterPro" id="IPR030386">
    <property type="entry name" value="G_GB1_RHD3_dom"/>
</dbReference>
<dbReference type="GO" id="GO:0016320">
    <property type="term" value="P:endoplasmic reticulum membrane fusion"/>
    <property type="evidence" value="ECO:0007669"/>
    <property type="project" value="TreeGrafter"/>
</dbReference>
<keyword evidence="8 9" id="KW-0472">Membrane</keyword>
<organism evidence="13 14">
    <name type="scientific">Trypanosoma theileri</name>
    <dbReference type="NCBI Taxonomy" id="67003"/>
    <lineage>
        <taxon>Eukaryota</taxon>
        <taxon>Discoba</taxon>
        <taxon>Euglenozoa</taxon>
        <taxon>Kinetoplastea</taxon>
        <taxon>Metakinetoplastina</taxon>
        <taxon>Trypanosomatida</taxon>
        <taxon>Trypanosomatidae</taxon>
        <taxon>Trypanosoma</taxon>
    </lineage>
</organism>
<accession>A0A1X0P6I5</accession>
<keyword evidence="14" id="KW-1185">Reference proteome</keyword>
<dbReference type="GO" id="GO:0005789">
    <property type="term" value="C:endoplasmic reticulum membrane"/>
    <property type="evidence" value="ECO:0007669"/>
    <property type="project" value="UniProtKB-SubCell"/>
</dbReference>
<comment type="caution">
    <text evidence="13">The sequence shown here is derived from an EMBL/GenBank/DDBJ whole genome shotgun (WGS) entry which is preliminary data.</text>
</comment>
<evidence type="ECO:0000256" key="3">
    <source>
        <dbReference type="ARBA" id="ARBA00022741"/>
    </source>
</evidence>
<feature type="binding site" evidence="9">
    <location>
        <begin position="59"/>
        <end position="66"/>
    </location>
    <ligand>
        <name>GTP</name>
        <dbReference type="ChEBI" id="CHEBI:37565"/>
    </ligand>
</feature>
<dbReference type="HAMAP" id="MF_03109">
    <property type="entry name" value="Sey1"/>
    <property type="match status" value="1"/>
</dbReference>
<keyword evidence="3 9" id="KW-0547">Nucleotide-binding</keyword>
<dbReference type="GeneID" id="39981847"/>
<keyword evidence="6 9" id="KW-1133">Transmembrane helix</keyword>
<evidence type="ECO:0000256" key="10">
    <source>
        <dbReference type="SAM" id="MobiDB-lite"/>
    </source>
</evidence>
<dbReference type="FunFam" id="3.40.50.300:FF:000727">
    <property type="entry name" value="Protein SEY1 homolog"/>
    <property type="match status" value="1"/>
</dbReference>
<sequence length="916" mass="104147">MAAYVNSVAAKDIHLIDDNGQLLSEKEMTEFFLTALGGKGGKNTLHQIGVNYHVVGVFGGQSSGKSTLLNRLFHTQFQTMDESRRRGQTTKGAFLARAKFERDDEQTEEEFTTRAAAMATRESSESKETSELSSPLFVLDFEGTDGIERGEDQSFERKLSLFALSVADTLIINMWAVDVGRYNAANMSLLRTIFEVNLQLFAHDRYVKEEKPTLLVVLRDFTEDDTVHYYNTVRQSLDKIWTNIVKPEAFQDASIDALFNLRFHILPHYKLQRPAFDKAIKDFSRWFTVPSSDHYLFHRREMFRGVPLEGIPSYLSNCWEVISNSKDLDIPTQREMLARHRCTEVKRTITSTFEECCRGYTERLQNGELVPQLSKMLDSEVERQVYQFRSETKLYNPTIVKDTLAELEENLLTAELKLLQQYAKTIAVEVLASLDTTISVSVDGTIRWLLQETQMVPFITGNQGVDEDRERELNGTRISKSHKINTFIMDSNKCNKLVFEFWSRLCRVLQADLDVLYNKQGHQRQGQEPKRPGTIYGRFSALVAHDLAMQECIGHVVMDAVYQKVCHRFSSMAENASETIHQAFERILTRRPDGTVRFFNTIKGLQSAEPQARQSGLVLLGCLLYYRLKLEHNEAKNESDENNIHGGKKNIIGSSNISSNCSRAVKHLLSERRSLRVRDNSAEKRFFFHYTTISEPPSYPTDVPMVTPGSAVVSDDTLDGDCILLSQQAVQRVFDLYTQKCEFTMQTQLRNIESGKQNLPAWVLPALLLLGWNELWYVLSSPILLLIVVIVTVVFFRGFIISQWEAFEETAPTWLVLAVQTFFRHLQTVYESVVPPLSGMERNAEAVITADNGDNVDSISGVRHRDPVRSIDVTARSSEPQSKSPATSILRPHGDLSPSSTPGSSLVRRMNKEKNM</sequence>
<dbReference type="STRING" id="67003.A0A1X0P6I5"/>
<evidence type="ECO:0000256" key="11">
    <source>
        <dbReference type="SAM" id="Phobius"/>
    </source>
</evidence>
<feature type="region of interest" description="Disordered" evidence="10">
    <location>
        <begin position="870"/>
        <end position="916"/>
    </location>
</feature>
<gene>
    <name evidence="13" type="ORF">TM35_000033000</name>
</gene>
<dbReference type="PROSITE" id="PS51715">
    <property type="entry name" value="G_GB1_RHD3"/>
    <property type="match status" value="1"/>
</dbReference>
<dbReference type="EC" id="3.6.5.-" evidence="9"/>
<dbReference type="InterPro" id="IPR008803">
    <property type="entry name" value="RHD3/Sey1"/>
</dbReference>
<dbReference type="AlphaFoldDB" id="A0A1X0P6I5"/>
<evidence type="ECO:0000256" key="5">
    <source>
        <dbReference type="ARBA" id="ARBA00022824"/>
    </source>
</evidence>
<dbReference type="GO" id="GO:0005525">
    <property type="term" value="F:GTP binding"/>
    <property type="evidence" value="ECO:0007669"/>
    <property type="project" value="UniProtKB-UniRule"/>
</dbReference>
<reference evidence="13 14" key="1">
    <citation type="submission" date="2017-03" db="EMBL/GenBank/DDBJ databases">
        <title>An alternative strategy for trypanosome survival in the mammalian bloodstream revealed through genome and transcriptome analysis of the ubiquitous bovine parasite Trypanosoma (Megatrypanum) theileri.</title>
        <authorList>
            <person name="Kelly S."/>
            <person name="Ivens A."/>
            <person name="Mott A."/>
            <person name="O'Neill E."/>
            <person name="Emms D."/>
            <person name="Macleod O."/>
            <person name="Voorheis P."/>
            <person name="Matthews J."/>
            <person name="Matthews K."/>
            <person name="Carrington M."/>
        </authorList>
    </citation>
    <scope>NUCLEOTIDE SEQUENCE [LARGE SCALE GENOMIC DNA]</scope>
    <source>
        <strain evidence="13">Edinburgh</strain>
    </source>
</reference>
<comment type="function">
    <text evidence="9">Probable GTP-binding protein that may be involved in cell development.</text>
</comment>
<dbReference type="CDD" id="cd01851">
    <property type="entry name" value="GBP"/>
    <property type="match status" value="1"/>
</dbReference>
<keyword evidence="4 9" id="KW-0378">Hydrolase</keyword>
<comment type="subcellular location">
    <subcellularLocation>
        <location evidence="1 9">Endoplasmic reticulum membrane</location>
        <topology evidence="1 9">Multi-pass membrane protein</topology>
    </subcellularLocation>
</comment>
<dbReference type="SUPFAM" id="SSF52540">
    <property type="entry name" value="P-loop containing nucleoside triphosphate hydrolases"/>
    <property type="match status" value="1"/>
</dbReference>
<evidence type="ECO:0000313" key="13">
    <source>
        <dbReference type="EMBL" id="ORC92547.1"/>
    </source>
</evidence>
<dbReference type="GO" id="GO:0003924">
    <property type="term" value="F:GTPase activity"/>
    <property type="evidence" value="ECO:0007669"/>
    <property type="project" value="UniProtKB-UniRule"/>
</dbReference>
<comment type="similarity">
    <text evidence="9">Belongs to the TRAFAC class dynamin-like GTPase superfamily. GB1/RHD3 GTPase family. RHD3 subfamily.</text>
</comment>
<dbReference type="VEuPathDB" id="TriTrypDB:TM35_000033000"/>
<dbReference type="Pfam" id="PF20428">
    <property type="entry name" value="Sey1_3HB"/>
    <property type="match status" value="1"/>
</dbReference>
<feature type="compositionally biased region" description="Polar residues" evidence="10">
    <location>
        <begin position="875"/>
        <end position="887"/>
    </location>
</feature>
<dbReference type="RefSeq" id="XP_028886613.1">
    <property type="nucleotide sequence ID" value="XM_029022067.1"/>
</dbReference>
<dbReference type="Pfam" id="PF05879">
    <property type="entry name" value="RHD3_GTPase"/>
    <property type="match status" value="1"/>
</dbReference>
<name>A0A1X0P6I5_9TRYP</name>
<dbReference type="PANTHER" id="PTHR45923:SF2">
    <property type="entry name" value="PROTEIN SEY1"/>
    <property type="match status" value="1"/>
</dbReference>
<dbReference type="EMBL" id="NBCO01000003">
    <property type="protein sequence ID" value="ORC92547.1"/>
    <property type="molecule type" value="Genomic_DNA"/>
</dbReference>